<dbReference type="SUPFAM" id="SSF48498">
    <property type="entry name" value="Tetracyclin repressor-like, C-terminal domain"/>
    <property type="match status" value="1"/>
</dbReference>
<accession>A0A1H3U840</accession>
<evidence type="ECO:0000259" key="6">
    <source>
        <dbReference type="PROSITE" id="PS50977"/>
    </source>
</evidence>
<dbReference type="PRINTS" id="PR00455">
    <property type="entry name" value="HTHTETR"/>
</dbReference>
<evidence type="ECO:0000256" key="3">
    <source>
        <dbReference type="ARBA" id="ARBA00023125"/>
    </source>
</evidence>
<evidence type="ECO:0000313" key="7">
    <source>
        <dbReference type="EMBL" id="SDZ58604.1"/>
    </source>
</evidence>
<dbReference type="PROSITE" id="PS50977">
    <property type="entry name" value="HTH_TETR_2"/>
    <property type="match status" value="1"/>
</dbReference>
<evidence type="ECO:0000256" key="2">
    <source>
        <dbReference type="ARBA" id="ARBA00023015"/>
    </source>
</evidence>
<name>A0A1H3U840_9BURK</name>
<dbReference type="AlphaFoldDB" id="A0A1H3U840"/>
<dbReference type="PROSITE" id="PS01081">
    <property type="entry name" value="HTH_TETR_1"/>
    <property type="match status" value="1"/>
</dbReference>
<evidence type="ECO:0000313" key="8">
    <source>
        <dbReference type="Proteomes" id="UP000183417"/>
    </source>
</evidence>
<dbReference type="Pfam" id="PF00440">
    <property type="entry name" value="TetR_N"/>
    <property type="match status" value="1"/>
</dbReference>
<dbReference type="InterPro" id="IPR050109">
    <property type="entry name" value="HTH-type_TetR-like_transc_reg"/>
</dbReference>
<evidence type="ECO:0000256" key="1">
    <source>
        <dbReference type="ARBA" id="ARBA00022491"/>
    </source>
</evidence>
<keyword evidence="4" id="KW-0804">Transcription</keyword>
<keyword evidence="1" id="KW-0678">Repressor</keyword>
<organism evidence="7 8">
    <name type="scientific">Delftia lacustris</name>
    <dbReference type="NCBI Taxonomy" id="558537"/>
    <lineage>
        <taxon>Bacteria</taxon>
        <taxon>Pseudomonadati</taxon>
        <taxon>Pseudomonadota</taxon>
        <taxon>Betaproteobacteria</taxon>
        <taxon>Burkholderiales</taxon>
        <taxon>Comamonadaceae</taxon>
        <taxon>Delftia</taxon>
    </lineage>
</organism>
<evidence type="ECO:0000256" key="5">
    <source>
        <dbReference type="PROSITE-ProRule" id="PRU00335"/>
    </source>
</evidence>
<dbReference type="InterPro" id="IPR009057">
    <property type="entry name" value="Homeodomain-like_sf"/>
</dbReference>
<feature type="domain" description="HTH tetR-type" evidence="6">
    <location>
        <begin position="18"/>
        <end position="78"/>
    </location>
</feature>
<dbReference type="Proteomes" id="UP000183417">
    <property type="component" value="Unassembled WGS sequence"/>
</dbReference>
<proteinExistence type="predicted"/>
<dbReference type="GO" id="GO:0000976">
    <property type="term" value="F:transcription cis-regulatory region binding"/>
    <property type="evidence" value="ECO:0007669"/>
    <property type="project" value="TreeGrafter"/>
</dbReference>
<sequence>MNERSFIIRGMKKKEDISERRALIVQAALQCFVERGFHCTSMRDIAQAASVSLGNLYNHFDGKEALIAEVATQEQTELLPLLQALERAAAPSLPVVAQFLVAYQALCRQREWAVLSAECLSEIARSPGLAPAFEANRRRMLDGLAGFMERGAQQGLLRPAVPVRLAAQLLLDAVESDALRFALAVTPQEDAGADEGVDVLHPALLSCLLGGEAQGDAT</sequence>
<dbReference type="InterPro" id="IPR036271">
    <property type="entry name" value="Tet_transcr_reg_TetR-rel_C_sf"/>
</dbReference>
<gene>
    <name evidence="7" type="ORF">SAMN05421547_13931</name>
</gene>
<protein>
    <submittedName>
        <fullName evidence="7">Transcriptional regulator, TetR family</fullName>
    </submittedName>
</protein>
<dbReference type="PANTHER" id="PTHR30055:SF223">
    <property type="entry name" value="HTH-TYPE TRANSCRIPTIONAL REGULATOR UIDR"/>
    <property type="match status" value="1"/>
</dbReference>
<feature type="DNA-binding region" description="H-T-H motif" evidence="5">
    <location>
        <begin position="41"/>
        <end position="60"/>
    </location>
</feature>
<keyword evidence="3 5" id="KW-0238">DNA-binding</keyword>
<dbReference type="EMBL" id="FNPE01000039">
    <property type="protein sequence ID" value="SDZ58604.1"/>
    <property type="molecule type" value="Genomic_DNA"/>
</dbReference>
<dbReference type="PANTHER" id="PTHR30055">
    <property type="entry name" value="HTH-TYPE TRANSCRIPTIONAL REGULATOR RUTR"/>
    <property type="match status" value="1"/>
</dbReference>
<dbReference type="InterPro" id="IPR023772">
    <property type="entry name" value="DNA-bd_HTH_TetR-type_CS"/>
</dbReference>
<reference evidence="7 8" key="1">
    <citation type="submission" date="2016-10" db="EMBL/GenBank/DDBJ databases">
        <authorList>
            <person name="de Groot N.N."/>
        </authorList>
    </citation>
    <scope>NUCLEOTIDE SEQUENCE [LARGE SCALE GENOMIC DNA]</scope>
    <source>
        <strain evidence="7 8">LMG 24775</strain>
    </source>
</reference>
<dbReference type="InterPro" id="IPR001647">
    <property type="entry name" value="HTH_TetR"/>
</dbReference>
<dbReference type="SUPFAM" id="SSF46689">
    <property type="entry name" value="Homeodomain-like"/>
    <property type="match status" value="1"/>
</dbReference>
<dbReference type="Gene3D" id="1.10.357.10">
    <property type="entry name" value="Tetracycline Repressor, domain 2"/>
    <property type="match status" value="1"/>
</dbReference>
<keyword evidence="2" id="KW-0805">Transcription regulation</keyword>
<dbReference type="GO" id="GO:0003700">
    <property type="term" value="F:DNA-binding transcription factor activity"/>
    <property type="evidence" value="ECO:0007669"/>
    <property type="project" value="TreeGrafter"/>
</dbReference>
<evidence type="ECO:0000256" key="4">
    <source>
        <dbReference type="ARBA" id="ARBA00023163"/>
    </source>
</evidence>